<dbReference type="SUPFAM" id="SSF52833">
    <property type="entry name" value="Thioredoxin-like"/>
    <property type="match status" value="1"/>
</dbReference>
<dbReference type="InterPro" id="IPR003782">
    <property type="entry name" value="SCO1/SenC"/>
</dbReference>
<gene>
    <name evidence="2" type="ORF">MNBD_ALPHA07-1012</name>
</gene>
<reference evidence="2" key="1">
    <citation type="submission" date="2018-06" db="EMBL/GenBank/DDBJ databases">
        <authorList>
            <person name="Zhirakovskaya E."/>
        </authorList>
    </citation>
    <scope>NUCLEOTIDE SEQUENCE</scope>
</reference>
<organism evidence="2">
    <name type="scientific">hydrothermal vent metagenome</name>
    <dbReference type="NCBI Taxonomy" id="652676"/>
    <lineage>
        <taxon>unclassified sequences</taxon>
        <taxon>metagenomes</taxon>
        <taxon>ecological metagenomes</taxon>
    </lineage>
</organism>
<dbReference type="AlphaFoldDB" id="A0A3B0RIJ1"/>
<proteinExistence type="inferred from homology"/>
<name>A0A3B0RIJ1_9ZZZZ</name>
<dbReference type="Gene3D" id="3.40.30.10">
    <property type="entry name" value="Glutaredoxin"/>
    <property type="match status" value="1"/>
</dbReference>
<sequence length="98" mass="10396">MYQAFAALDPATALPFDLGGDFTLTDQTGATRTQANPDGLKARGLAARPVMITGDPKCDTVENMGPALARLHPDFVGLIGTTDQLDHVYKLLQVSHTA</sequence>
<dbReference type="GO" id="GO:0033617">
    <property type="term" value="P:mitochondrial respiratory chain complex IV assembly"/>
    <property type="evidence" value="ECO:0007669"/>
    <property type="project" value="TreeGrafter"/>
</dbReference>
<evidence type="ECO:0000256" key="1">
    <source>
        <dbReference type="ARBA" id="ARBA00010996"/>
    </source>
</evidence>
<accession>A0A3B0RIJ1</accession>
<dbReference type="PANTHER" id="PTHR12151:SF5">
    <property type="entry name" value="AT19154P"/>
    <property type="match status" value="1"/>
</dbReference>
<dbReference type="GO" id="GO:0005739">
    <property type="term" value="C:mitochondrion"/>
    <property type="evidence" value="ECO:0007669"/>
    <property type="project" value="GOC"/>
</dbReference>
<protein>
    <submittedName>
        <fullName evidence="2">Uncharacterized protein</fullName>
    </submittedName>
</protein>
<dbReference type="InterPro" id="IPR036249">
    <property type="entry name" value="Thioredoxin-like_sf"/>
</dbReference>
<dbReference type="EMBL" id="UOEG01000032">
    <property type="protein sequence ID" value="VAV88646.1"/>
    <property type="molecule type" value="Genomic_DNA"/>
</dbReference>
<dbReference type="PANTHER" id="PTHR12151">
    <property type="entry name" value="ELECTRON TRANSPORT PROTIN SCO1/SENC FAMILY MEMBER"/>
    <property type="match status" value="1"/>
</dbReference>
<comment type="similarity">
    <text evidence="1">Belongs to the SCO1/2 family.</text>
</comment>
<evidence type="ECO:0000313" key="2">
    <source>
        <dbReference type="EMBL" id="VAV88646.1"/>
    </source>
</evidence>
<dbReference type="Pfam" id="PF02630">
    <property type="entry name" value="SCO1-SenC"/>
    <property type="match status" value="1"/>
</dbReference>